<accession>A0A386WRQ4</accession>
<dbReference type="InterPro" id="IPR029479">
    <property type="entry name" value="Nitroreductase"/>
</dbReference>
<dbReference type="Gene3D" id="3.40.109.10">
    <property type="entry name" value="NADH Oxidase"/>
    <property type="match status" value="1"/>
</dbReference>
<dbReference type="GO" id="GO:0016491">
    <property type="term" value="F:oxidoreductase activity"/>
    <property type="evidence" value="ECO:0007669"/>
    <property type="project" value="InterPro"/>
</dbReference>
<dbReference type="AlphaFoldDB" id="A0A386WRQ4"/>
<feature type="domain" description="Nitroreductase" evidence="1">
    <location>
        <begin position="130"/>
        <end position="314"/>
    </location>
</feature>
<name>A0A386WRQ4_9ACTN</name>
<dbReference type="PANTHER" id="PTHR23026:SF123">
    <property type="entry name" value="NAD(P)H NITROREDUCTASE RV3131-RELATED"/>
    <property type="match status" value="1"/>
</dbReference>
<dbReference type="InterPro" id="IPR000415">
    <property type="entry name" value="Nitroreductase-like"/>
</dbReference>
<evidence type="ECO:0000259" key="1">
    <source>
        <dbReference type="Pfam" id="PF00881"/>
    </source>
</evidence>
<evidence type="ECO:0000313" key="3">
    <source>
        <dbReference type="Proteomes" id="UP000267804"/>
    </source>
</evidence>
<gene>
    <name evidence="2" type="ORF">CSH63_21895</name>
</gene>
<dbReference type="NCBIfam" id="NF047509">
    <property type="entry name" value="Rv3131_FMN_oxido"/>
    <property type="match status" value="1"/>
</dbReference>
<dbReference type="Pfam" id="PF00881">
    <property type="entry name" value="Nitroreductase"/>
    <property type="match status" value="1"/>
</dbReference>
<dbReference type="KEGG" id="mtua:CSH63_21895"/>
<dbReference type="SUPFAM" id="SSF55469">
    <property type="entry name" value="FMN-dependent nitroreductase-like"/>
    <property type="match status" value="2"/>
</dbReference>
<protein>
    <submittedName>
        <fullName evidence="2">Nitroreductase</fullName>
    </submittedName>
</protein>
<dbReference type="InterPro" id="IPR050627">
    <property type="entry name" value="Nitroreductase/BluB"/>
</dbReference>
<reference evidence="2 3" key="1">
    <citation type="submission" date="2017-10" db="EMBL/GenBank/DDBJ databases">
        <title>Integration of genomic and chemical information greatly accelerates assignment of the full stereostructure of myelolactone, a potent inhibitor of myeloma from a marine-derived Micromonospora.</title>
        <authorList>
            <person name="Kim M.C."/>
            <person name="Machado H."/>
            <person name="Jensen P.R."/>
            <person name="Fenical W."/>
        </authorList>
    </citation>
    <scope>NUCLEOTIDE SEQUENCE [LARGE SCALE GENOMIC DNA]</scope>
    <source>
        <strain evidence="2 3">CNY-010</strain>
    </source>
</reference>
<evidence type="ECO:0000313" key="2">
    <source>
        <dbReference type="EMBL" id="AYF30059.1"/>
    </source>
</evidence>
<organism evidence="2 3">
    <name type="scientific">Micromonospora tulbaghiae</name>
    <dbReference type="NCBI Taxonomy" id="479978"/>
    <lineage>
        <taxon>Bacteria</taxon>
        <taxon>Bacillati</taxon>
        <taxon>Actinomycetota</taxon>
        <taxon>Actinomycetes</taxon>
        <taxon>Micromonosporales</taxon>
        <taxon>Micromonosporaceae</taxon>
        <taxon>Micromonospora</taxon>
    </lineage>
</organism>
<dbReference type="PANTHER" id="PTHR23026">
    <property type="entry name" value="NADPH NITROREDUCTASE"/>
    <property type="match status" value="1"/>
</dbReference>
<proteinExistence type="predicted"/>
<dbReference type="EMBL" id="CP024087">
    <property type="protein sequence ID" value="AYF30059.1"/>
    <property type="molecule type" value="Genomic_DNA"/>
</dbReference>
<dbReference type="RefSeq" id="WP_120571881.1">
    <property type="nucleotide sequence ID" value="NZ_CP024087.1"/>
</dbReference>
<sequence>MTDRHTPSPDDIRPPLSEREAIENCIRSATTAPSLHNSQPWLFRIGAGVIDVYADRRRQLEVLDPTGRELLISVGAAVSTLALALRGAGYRADVVAFPDDGQPDLVARVTVGHRAPPSPAEETLVAAIPHRHTNRYPFTSCAIPAETLEQLIDAARQETAVLTVANPVSRNSIIGLSQAADRRQRATGGYRAELARWTTHRVVHHDGIPPSAIGPWDAMEIMPIRDFGLLQPHLTRAPETFEIHPTLMVLATTGDDPLEWVRAGQALQRVLLTATHLNLATTPISQPVEVPTVRRQLSDTANGIWAQMILRIGYGRPAATTPRRPLSDVLLPSLT</sequence>
<dbReference type="Proteomes" id="UP000267804">
    <property type="component" value="Chromosome"/>
</dbReference>